<dbReference type="PANTHER" id="PTHR46515">
    <property type="entry name" value="TATA ELEMENT MODULATORY FACTOR TMF1"/>
    <property type="match status" value="1"/>
</dbReference>
<evidence type="ECO:0000313" key="8">
    <source>
        <dbReference type="Proteomes" id="UP000076874"/>
    </source>
</evidence>
<feature type="region of interest" description="Disordered" evidence="5">
    <location>
        <begin position="38"/>
        <end position="134"/>
    </location>
</feature>
<dbReference type="Pfam" id="PF12329">
    <property type="entry name" value="TMF_DNA_bd"/>
    <property type="match status" value="1"/>
</dbReference>
<feature type="compositionally biased region" description="Low complexity" evidence="5">
    <location>
        <begin position="63"/>
        <end position="72"/>
    </location>
</feature>
<name>A0A167N735_9HYPO</name>
<sequence>MASSSGKSKGWGSLLSQAVAGVEARLDVILADSEEAAKQAKPASVAAAAAATTTVSNQQPIKTGTSRSGSRTRTNDRLQERLARAVAARNGPPSPSRVPSPIETSTTASPRQSVDTPNRALAESPASSSMEMPTRLSVDLAKRPSLDLAHEGGAFGKSAIEKNAHDMITDSDNASNETIPKIVLLSSGAVEAKVAEEEVATTSFTGLPTATTATTTTPISTVTKDIELNPEEVATNVSTNVAALEGVLTARIKQLEDKLEEERRQHQDELHHHTEKMEALQAKLQYVAREVAGTAKNLAQSAVPGSLEKKLAEKDQQIAELMEEGKNLGVTEQKHRAILKKLRVQIGDDEKQIAELKTALSKADAELQALRARSNRAAELEKAREEAHTHLGQLQNELETRRMDAAAKDTTIADLKAQLTAATTKINDKALAQARQRVEELEEQVATVQLEKTLAADRTKAQVAEWQDKAERAAERARLVEIEAKAEVQAIENKLEAMRVRAEEASSSALGDSQAKLLRQVETLQTQYAIASDNWQGIETTLLARVANLEKERDEALQRESDMRKKAREAASHLTLTLRVKRHEEDLEEVRSKLPKAQEDAAGAYEARISALAKRAEEAEEALQRAQMECEAHKAALWRERNERHQQQLLLQHGRERDRNEPTDGPTRRGWLEDLPSTVPGLPLPPHSPLPPPQRSSSSRPETPLFPGVPARTWSAELLGLQGMQNKLRKTSTPSSQDDPSERFALRRLSSQPPTRPAGLMNSTTGAGSSIGNNVHGGVVPMLPSPLPMVLSPTAITDAGSGGGFVMTGPPLSRRATATTSGSHATVPNATGAGLDIGGITTVSADLDADTIESLGRAASPSQSQSQQQASLLQDMVSVSTVAAGPSVQLVERMSAAIRRLESEKVAAREERARLAQQRNEARTEVLALLKDAEAGRAAAARVHTLEAEVSALQARYDTTLELLGEKSEMVEELRADVADVKAMYRDLVERTIK</sequence>
<dbReference type="GO" id="GO:0005783">
    <property type="term" value="C:endoplasmic reticulum"/>
    <property type="evidence" value="ECO:0007669"/>
    <property type="project" value="TreeGrafter"/>
</dbReference>
<organism evidence="7 8">
    <name type="scientific">Niveomyces insectorum RCEF 264</name>
    <dbReference type="NCBI Taxonomy" id="1081102"/>
    <lineage>
        <taxon>Eukaryota</taxon>
        <taxon>Fungi</taxon>
        <taxon>Dikarya</taxon>
        <taxon>Ascomycota</taxon>
        <taxon>Pezizomycotina</taxon>
        <taxon>Sordariomycetes</taxon>
        <taxon>Hypocreomycetidae</taxon>
        <taxon>Hypocreales</taxon>
        <taxon>Cordycipitaceae</taxon>
        <taxon>Niveomyces</taxon>
    </lineage>
</organism>
<dbReference type="PANTHER" id="PTHR46515:SF1">
    <property type="entry name" value="TATA ELEMENT MODULATORY FACTOR"/>
    <property type="match status" value="1"/>
</dbReference>
<feature type="coiled-coil region" evidence="4">
    <location>
        <begin position="339"/>
        <end position="397"/>
    </location>
</feature>
<evidence type="ECO:0000256" key="1">
    <source>
        <dbReference type="ARBA" id="ARBA00004555"/>
    </source>
</evidence>
<dbReference type="InterPro" id="IPR052602">
    <property type="entry name" value="Growth_transcription_reg"/>
</dbReference>
<reference evidence="7 8" key="1">
    <citation type="journal article" date="2016" name="Genome Biol. Evol.">
        <title>Divergent and convergent evolution of fungal pathogenicity.</title>
        <authorList>
            <person name="Shang Y."/>
            <person name="Xiao G."/>
            <person name="Zheng P."/>
            <person name="Cen K."/>
            <person name="Zhan S."/>
            <person name="Wang C."/>
        </authorList>
    </citation>
    <scope>NUCLEOTIDE SEQUENCE [LARGE SCALE GENOMIC DNA]</scope>
    <source>
        <strain evidence="7 8">RCEF 264</strain>
    </source>
</reference>
<dbReference type="EMBL" id="AZHD01000020">
    <property type="protein sequence ID" value="OAA55207.1"/>
    <property type="molecule type" value="Genomic_DNA"/>
</dbReference>
<feature type="compositionally biased region" description="Polar residues" evidence="5">
    <location>
        <begin position="102"/>
        <end position="116"/>
    </location>
</feature>
<dbReference type="Pfam" id="PF12325">
    <property type="entry name" value="TMF_TATA_bd"/>
    <property type="match status" value="1"/>
</dbReference>
<evidence type="ECO:0000256" key="2">
    <source>
        <dbReference type="ARBA" id="ARBA00023034"/>
    </source>
</evidence>
<feature type="compositionally biased region" description="Basic and acidic residues" evidence="5">
    <location>
        <begin position="653"/>
        <end position="672"/>
    </location>
</feature>
<feature type="coiled-coil region" evidence="4">
    <location>
        <begin position="424"/>
        <end position="508"/>
    </location>
</feature>
<dbReference type="OrthoDB" id="74178at2759"/>
<comment type="caution">
    <text evidence="7">The sequence shown here is derived from an EMBL/GenBank/DDBJ whole genome shotgun (WGS) entry which is preliminary data.</text>
</comment>
<evidence type="ECO:0000313" key="7">
    <source>
        <dbReference type="EMBL" id="OAA55207.1"/>
    </source>
</evidence>
<feature type="coiled-coil region" evidence="4">
    <location>
        <begin position="891"/>
        <end position="925"/>
    </location>
</feature>
<feature type="coiled-coil region" evidence="4">
    <location>
        <begin position="539"/>
        <end position="643"/>
    </location>
</feature>
<feature type="compositionally biased region" description="Basic and acidic residues" evidence="5">
    <location>
        <begin position="73"/>
        <end position="83"/>
    </location>
</feature>
<feature type="domain" description="TATA element modulatory factor 1 TATA binding" evidence="6">
    <location>
        <begin position="878"/>
        <end position="991"/>
    </location>
</feature>
<comment type="subcellular location">
    <subcellularLocation>
        <location evidence="1">Golgi apparatus</location>
    </subcellularLocation>
</comment>
<dbReference type="GO" id="GO:0005794">
    <property type="term" value="C:Golgi apparatus"/>
    <property type="evidence" value="ECO:0007669"/>
    <property type="project" value="UniProtKB-SubCell"/>
</dbReference>
<accession>A0A167N735</accession>
<gene>
    <name evidence="7" type="ORF">SPI_08302</name>
</gene>
<feature type="compositionally biased region" description="Pro residues" evidence="5">
    <location>
        <begin position="682"/>
        <end position="694"/>
    </location>
</feature>
<evidence type="ECO:0000256" key="3">
    <source>
        <dbReference type="ARBA" id="ARBA00023054"/>
    </source>
</evidence>
<evidence type="ECO:0000256" key="4">
    <source>
        <dbReference type="SAM" id="Coils"/>
    </source>
</evidence>
<feature type="region of interest" description="Disordered" evidence="5">
    <location>
        <begin position="651"/>
        <end position="709"/>
    </location>
</feature>
<dbReference type="STRING" id="1081102.A0A167N735"/>
<evidence type="ECO:0000259" key="6">
    <source>
        <dbReference type="Pfam" id="PF12325"/>
    </source>
</evidence>
<keyword evidence="2" id="KW-0333">Golgi apparatus</keyword>
<keyword evidence="8" id="KW-1185">Reference proteome</keyword>
<protein>
    <submittedName>
        <fullName evidence="7">TATA element modulatory factor 1 TATA binding protein</fullName>
    </submittedName>
</protein>
<proteinExistence type="predicted"/>
<feature type="coiled-coil region" evidence="4">
    <location>
        <begin position="245"/>
        <end position="283"/>
    </location>
</feature>
<dbReference type="Proteomes" id="UP000076874">
    <property type="component" value="Unassembled WGS sequence"/>
</dbReference>
<dbReference type="AlphaFoldDB" id="A0A167N735"/>
<feature type="compositionally biased region" description="Low complexity" evidence="5">
    <location>
        <begin position="39"/>
        <end position="56"/>
    </location>
</feature>
<evidence type="ECO:0000256" key="5">
    <source>
        <dbReference type="SAM" id="MobiDB-lite"/>
    </source>
</evidence>
<dbReference type="InterPro" id="IPR022091">
    <property type="entry name" value="TMF_TATA-bd"/>
</dbReference>
<dbReference type="InterPro" id="IPR022092">
    <property type="entry name" value="TMF_DNA-bd"/>
</dbReference>
<keyword evidence="3 4" id="KW-0175">Coiled coil</keyword>